<dbReference type="eggNOG" id="KOG1823">
    <property type="taxonomic scope" value="Eukaryota"/>
</dbReference>
<feature type="compositionally biased region" description="Basic residues" evidence="2">
    <location>
        <begin position="2313"/>
        <end position="2323"/>
    </location>
</feature>
<proteinExistence type="predicted"/>
<feature type="domain" description="U3 small nucleolar RNA-associated protein 20 N-terminal" evidence="3">
    <location>
        <begin position="946"/>
        <end position="1392"/>
    </location>
</feature>
<dbReference type="Pfam" id="PF07539">
    <property type="entry name" value="UTP20_N"/>
    <property type="match status" value="1"/>
</dbReference>
<dbReference type="EMBL" id="GL376631">
    <property type="status" value="NOT_ANNOTATED_CDS"/>
    <property type="molecule type" value="Genomic_DNA"/>
</dbReference>
<dbReference type="InterPro" id="IPR011430">
    <property type="entry name" value="UTP20_N"/>
</dbReference>
<feature type="compositionally biased region" description="Acidic residues" evidence="2">
    <location>
        <begin position="1174"/>
        <end position="1190"/>
    </location>
</feature>
<dbReference type="VEuPathDB" id="FungiDB:PYU1_G004401"/>
<feature type="region of interest" description="Disordered" evidence="2">
    <location>
        <begin position="1173"/>
        <end position="1195"/>
    </location>
</feature>
<evidence type="ECO:0000259" key="4">
    <source>
        <dbReference type="Pfam" id="PF20416"/>
    </source>
</evidence>
<protein>
    <submittedName>
        <fullName evidence="6">Uncharacterized protein</fullName>
    </submittedName>
</protein>
<feature type="repeat" description="HEAT" evidence="1">
    <location>
        <begin position="1829"/>
        <end position="1867"/>
    </location>
</feature>
<evidence type="ECO:0000259" key="3">
    <source>
        <dbReference type="Pfam" id="PF07539"/>
    </source>
</evidence>
<reference evidence="7" key="1">
    <citation type="journal article" date="2010" name="Genome Biol.">
        <title>Genome sequence of the necrotrophic plant pathogen Pythium ultimum reveals original pathogenicity mechanisms and effector repertoire.</title>
        <authorList>
            <person name="Levesque C.A."/>
            <person name="Brouwer H."/>
            <person name="Cano L."/>
            <person name="Hamilton J.P."/>
            <person name="Holt C."/>
            <person name="Huitema E."/>
            <person name="Raffaele S."/>
            <person name="Robideau G.P."/>
            <person name="Thines M."/>
            <person name="Win J."/>
            <person name="Zerillo M.M."/>
            <person name="Beakes G.W."/>
            <person name="Boore J.L."/>
            <person name="Busam D."/>
            <person name="Dumas B."/>
            <person name="Ferriera S."/>
            <person name="Fuerstenberg S.I."/>
            <person name="Gachon C.M."/>
            <person name="Gaulin E."/>
            <person name="Govers F."/>
            <person name="Grenville-Briggs L."/>
            <person name="Horner N."/>
            <person name="Hostetler J."/>
            <person name="Jiang R.H."/>
            <person name="Johnson J."/>
            <person name="Krajaejun T."/>
            <person name="Lin H."/>
            <person name="Meijer H.J."/>
            <person name="Moore B."/>
            <person name="Morris P."/>
            <person name="Phuntmart V."/>
            <person name="Puiu D."/>
            <person name="Shetty J."/>
            <person name="Stajich J.E."/>
            <person name="Tripathy S."/>
            <person name="Wawra S."/>
            <person name="van West P."/>
            <person name="Whitty B.R."/>
            <person name="Coutinho P.M."/>
            <person name="Henrissat B."/>
            <person name="Martin F."/>
            <person name="Thomas P.D."/>
            <person name="Tyler B.M."/>
            <person name="De Vries R.P."/>
            <person name="Kamoun S."/>
            <person name="Yandell M."/>
            <person name="Tisserat N."/>
            <person name="Buell C.R."/>
        </authorList>
    </citation>
    <scope>NUCLEOTIDE SEQUENCE</scope>
    <source>
        <strain evidence="7">DAOM:BR144</strain>
    </source>
</reference>
<reference evidence="7" key="2">
    <citation type="submission" date="2010-04" db="EMBL/GenBank/DDBJ databases">
        <authorList>
            <person name="Buell R."/>
            <person name="Hamilton J."/>
            <person name="Hostetler J."/>
        </authorList>
    </citation>
    <scope>NUCLEOTIDE SEQUENCE [LARGE SCALE GENOMIC DNA]</scope>
    <source>
        <strain evidence="7">DAOM:BR144</strain>
    </source>
</reference>
<sequence length="2323" mass="259651">MAEPSKRRHRFIRMDERLDNLQTELQLHGKTNATEESLTFQEELALQGELTMIESFQVLYRKLQPLTTTTPQLLHHLAKVVTLLQQELQREKDAEIQKERASPVLKLLTALARELRKEFYPHFAGVLPDIIAIIDTKDPELSTQVFKTLTMMFQYLRVQILKDMEAVHKCYFPLLGHPKPFVRDFAAQTLSILLRRVDSAKDLKKYLSTYLRALTRGSERDNEILHDGSAKLLFALIRNVNHGFHSRMSEIFLFLLGAFRPKDATKDDNGDHLAIVYEIVRLTCELMTRHTDVEHAGEMLDCFVLALTKLATATQFDSDASSLYLSRMLHMFAFFVRFRSGRLIGNEKQIKSVQKICAQLLGSSSGDAKILSSVNEELRSKTVQLFEGVWRLFPDRSSIVAAQAQTIFSCARAEAASDEVKSYWRTRLLQLAEQILTHTLVEVDFVREHVFPNVLKFAFETLLPVDVGAFAMLLTMVGDYVASHEDVTDENPFVVYAHNQRFLTYGGDVQNKKKKKQQQQTLTADSLLLPIAQRLASACFTGNEKLVEARRQAFALAWKFCKAIALMRMNDDKVLAFVKPVIAQVEAALTDADKAPLAAELIAFHAELWRLMQIAEHQTSKEKAKEAPLSPQFVIDTLTGNETSFATLSAFLEFVQLKTEEQQQQLLSKDALLSVASRLQANLRSRSHKLRLVTLEILVRHERFEYIEAGDVTLIGKCDLLDVCLSLEGLTPKVSVEMERELIRLIGRLKILCRSPQTPTVYKLIAVNHLLGLYHVKFATIWPHIADAIDAAARVHFAEIWPLLTPELLAASVRQEEQKTPSSTTEKPADASVPSSSNARIQDEFHGVCALERGQIDPAKVTDLATHHGLLWKGLIKFIELVETKTKFIVPLFLVFLRDQYASIYVDELEPAILSGIDDALAKLDASSEVSWQEKRNYAQLTTKTVRSKFLDQLKLFAAFKNMKGAYANTLLHSFFFDLIMKSDEVISKVALQCLFGFGKKHLAAYKDQLLRIADSTTFREELTVFNISEESGIVLNEHRPHLLPVLMRLLYSKCVSKKGRNTGDTVAARRAAILSYLAALEEAEIASFVELVVRAFDVKIVPATTGSQSLRERENVEMISLESVQPSRVLGFLNLLEDLVGQIGTKLAAYVPPIADLLVSILKFNADNAESAMDVDDEPMDTNEDNEEDDKVKKPKYSAAMRKQIRMLAYRRLSEIVDTFDHVVVLKPWIDSLLELSQDAITHLPNAVVGASKASALLDFLVAVARGAVARTNLTPQQVLSVISCLSAGLETNDKGTGAVARGLSPEILDVVLQFLGSLLDGDESNMETDATTTQQLLVIPHIPFVLEQFVARFHAKTARYAQERYAGSSKKELVFLCRLSGHVGDLSSQSAHDLFHIMDILVEDLFRGVIENQDGSGEHKSKMKEAKSSRSYDALELLARSVTFLPNPSIHAIIASLVRKFREHENSKSTLVLAEALKRVALGLVKNPSVETSYVFLYVHNLLQSCLESLRPSTELEKAKYKDAASKAGGSALVSTWLVGEKSKAATAELARRVHKRDTAKVTLQMRMTGYDRHNVQDEVDSITHLEELLNFSVFLVYASIRGSGVAVVPALVDPLVPHLMRCAAEVKHNKTVIHALKSLSVLLGQHDVPSMDVALAPLVDRVFKIIHKAGAATRNEMVQTCYRLLTVLLKQRPSYRLTEPQLRVLLSFVRADLDEKDHQNATYALLKSIIASRLVIPEVYDVMLRVGELLVQSDAQSARSNCASIYLTFLLEYPLGPKRVTHHLTFLVNNLSFVYESGRKAVLETLATLLLKLPIDLLNERAQFFFLPLVLRVANDEAPACRALAADVIKTLIKRMGNQQLNESVLLLTKWWATPSPSAAQSEQQRQQNSKLLCTAAQVTALVLETRPEFLDKSALDVFKNAANALRTRIAALDEDDVDEDEDTSESSTNMDWQVTFHVLTCMTKYGAHLTGRFESWLADSSAASGDAAFVDEVVLPLLEYPHAWVRLAALKFVTSYLGRRSAATLQFAQSQTIKRLSKGVLGNEYLKQPGKLFALAAGIAKLFEKPALTDEIAEHALTALAFLLQALEVFASIPQYVAAETDDVIAEEAAEEDEDNEAANGAGSESEDDANAPDETTITVEQNQQDARAKAATPIGWLLTRFSYLSRGTAASATVRMTIFKLFAALIRQHEAAFVSKYVMQMLNPLYRAASTIKEQHNPSEASLLAQEVLELLEAKIGATLFLDSYTFVQKRLAVFRATRKEARKRDLINDPKLAATRKIHKNEQKRRAKQLKKRKYTVMKGSASAATKARKMQRPGHE</sequence>
<dbReference type="Gene3D" id="1.25.10.10">
    <property type="entry name" value="Leucine-rich Repeat Variant"/>
    <property type="match status" value="2"/>
</dbReference>
<evidence type="ECO:0000259" key="5">
    <source>
        <dbReference type="Pfam" id="PF23099"/>
    </source>
</evidence>
<organism evidence="6 7">
    <name type="scientific">Globisporangium ultimum (strain ATCC 200006 / CBS 805.95 / DAOM BR144)</name>
    <name type="common">Pythium ultimum</name>
    <dbReference type="NCBI Taxonomy" id="431595"/>
    <lineage>
        <taxon>Eukaryota</taxon>
        <taxon>Sar</taxon>
        <taxon>Stramenopiles</taxon>
        <taxon>Oomycota</taxon>
        <taxon>Peronosporomycetes</taxon>
        <taxon>Pythiales</taxon>
        <taxon>Pythiaceae</taxon>
        <taxon>Globisporangium</taxon>
    </lineage>
</organism>
<evidence type="ECO:0000313" key="7">
    <source>
        <dbReference type="Proteomes" id="UP000019132"/>
    </source>
</evidence>
<dbReference type="Pfam" id="PF20416">
    <property type="entry name" value="UTP20"/>
    <property type="match status" value="1"/>
</dbReference>
<feature type="compositionally biased region" description="Basic residues" evidence="2">
    <location>
        <begin position="2284"/>
        <end position="2302"/>
    </location>
</feature>
<evidence type="ECO:0000256" key="2">
    <source>
        <dbReference type="SAM" id="MobiDB-lite"/>
    </source>
</evidence>
<dbReference type="InterPro" id="IPR046523">
    <property type="entry name" value="UTP20_dom"/>
</dbReference>
<dbReference type="SUPFAM" id="SSF48371">
    <property type="entry name" value="ARM repeat"/>
    <property type="match status" value="2"/>
</dbReference>
<keyword evidence="7" id="KW-1185">Reference proteome</keyword>
<dbReference type="EnsemblProtists" id="PYU1_T004411">
    <property type="protein sequence ID" value="PYU1_T004411"/>
    <property type="gene ID" value="PYU1_G004401"/>
</dbReference>
<dbReference type="PROSITE" id="PS50077">
    <property type="entry name" value="HEAT_REPEAT"/>
    <property type="match status" value="1"/>
</dbReference>
<dbReference type="Pfam" id="PF23099">
    <property type="entry name" value="UTP20_C"/>
    <property type="match status" value="1"/>
</dbReference>
<dbReference type="InterPro" id="IPR016024">
    <property type="entry name" value="ARM-type_fold"/>
</dbReference>
<name>K3WHG9_GLOUD</name>
<dbReference type="STRING" id="431595.K3WHG9"/>
<dbReference type="HOGENOM" id="CLU_000251_0_0_1"/>
<feature type="region of interest" description="Disordered" evidence="2">
    <location>
        <begin position="2284"/>
        <end position="2323"/>
    </location>
</feature>
<feature type="domain" description="U3 small nucleolar RNA-associated protein 20 C-terminal" evidence="5">
    <location>
        <begin position="2175"/>
        <end position="2299"/>
    </location>
</feature>
<dbReference type="PANTHER" id="PTHR17695">
    <property type="entry name" value="SMALL SUBUNIT PROCESSOME COMPONENT 20 HOMOLOG"/>
    <property type="match status" value="1"/>
</dbReference>
<dbReference type="InterPro" id="IPR011989">
    <property type="entry name" value="ARM-like"/>
</dbReference>
<dbReference type="GO" id="GO:0032040">
    <property type="term" value="C:small-subunit processome"/>
    <property type="evidence" value="ECO:0007669"/>
    <property type="project" value="TreeGrafter"/>
</dbReference>
<evidence type="ECO:0000256" key="1">
    <source>
        <dbReference type="PROSITE-ProRule" id="PRU00103"/>
    </source>
</evidence>
<feature type="domain" description="U3 small nucleolar RNA-associated protein 20" evidence="4">
    <location>
        <begin position="1395"/>
        <end position="1504"/>
    </location>
</feature>
<feature type="region of interest" description="Disordered" evidence="2">
    <location>
        <begin position="2113"/>
        <end position="2137"/>
    </location>
</feature>
<evidence type="ECO:0000313" key="6">
    <source>
        <dbReference type="EnsemblProtists" id="PYU1_T004411"/>
    </source>
</evidence>
<dbReference type="InterPro" id="IPR052575">
    <property type="entry name" value="SSU_processome_comp_20"/>
</dbReference>
<dbReference type="InParanoid" id="K3WHG9"/>
<dbReference type="Proteomes" id="UP000019132">
    <property type="component" value="Unassembled WGS sequence"/>
</dbReference>
<dbReference type="PANTHER" id="PTHR17695:SF11">
    <property type="entry name" value="SMALL SUBUNIT PROCESSOME COMPONENT 20 HOMOLOG"/>
    <property type="match status" value="1"/>
</dbReference>
<dbReference type="InterPro" id="IPR057525">
    <property type="entry name" value="UTP20_C"/>
</dbReference>
<accession>K3WHG9</accession>
<feature type="region of interest" description="Disordered" evidence="2">
    <location>
        <begin position="815"/>
        <end position="838"/>
    </location>
</feature>
<reference evidence="6" key="3">
    <citation type="submission" date="2015-02" db="UniProtKB">
        <authorList>
            <consortium name="EnsemblProtists"/>
        </authorList>
    </citation>
    <scope>IDENTIFICATION</scope>
    <source>
        <strain evidence="6">DAOM BR144</strain>
    </source>
</reference>
<dbReference type="InterPro" id="IPR021133">
    <property type="entry name" value="HEAT_type_2"/>
</dbReference>
<dbReference type="GO" id="GO:0030686">
    <property type="term" value="C:90S preribosome"/>
    <property type="evidence" value="ECO:0007669"/>
    <property type="project" value="TreeGrafter"/>
</dbReference>